<evidence type="ECO:0000313" key="3">
    <source>
        <dbReference type="Proteomes" id="UP000823775"/>
    </source>
</evidence>
<protein>
    <submittedName>
        <fullName evidence="2">Uncharacterized protein</fullName>
    </submittedName>
</protein>
<dbReference type="InterPro" id="IPR046960">
    <property type="entry name" value="PPR_At4g14850-like_plant"/>
</dbReference>
<feature type="compositionally biased region" description="Low complexity" evidence="1">
    <location>
        <begin position="1"/>
        <end position="20"/>
    </location>
</feature>
<feature type="region of interest" description="Disordered" evidence="1">
    <location>
        <begin position="1"/>
        <end position="23"/>
    </location>
</feature>
<accession>A0ABS8VHQ8</accession>
<gene>
    <name evidence="2" type="ORF">HAX54_036452</name>
</gene>
<reference evidence="2 3" key="1">
    <citation type="journal article" date="2021" name="BMC Genomics">
        <title>Datura genome reveals duplications of psychoactive alkaloid biosynthetic genes and high mutation rate following tissue culture.</title>
        <authorList>
            <person name="Rajewski A."/>
            <person name="Carter-House D."/>
            <person name="Stajich J."/>
            <person name="Litt A."/>
        </authorList>
    </citation>
    <scope>NUCLEOTIDE SEQUENCE [LARGE SCALE GENOMIC DNA]</scope>
    <source>
        <strain evidence="2">AR-01</strain>
    </source>
</reference>
<evidence type="ECO:0000256" key="1">
    <source>
        <dbReference type="SAM" id="MobiDB-lite"/>
    </source>
</evidence>
<organism evidence="2 3">
    <name type="scientific">Datura stramonium</name>
    <name type="common">Jimsonweed</name>
    <name type="synonym">Common thornapple</name>
    <dbReference type="NCBI Taxonomy" id="4076"/>
    <lineage>
        <taxon>Eukaryota</taxon>
        <taxon>Viridiplantae</taxon>
        <taxon>Streptophyta</taxon>
        <taxon>Embryophyta</taxon>
        <taxon>Tracheophyta</taxon>
        <taxon>Spermatophyta</taxon>
        <taxon>Magnoliopsida</taxon>
        <taxon>eudicotyledons</taxon>
        <taxon>Gunneridae</taxon>
        <taxon>Pentapetalae</taxon>
        <taxon>asterids</taxon>
        <taxon>lamiids</taxon>
        <taxon>Solanales</taxon>
        <taxon>Solanaceae</taxon>
        <taxon>Solanoideae</taxon>
        <taxon>Datureae</taxon>
        <taxon>Datura</taxon>
    </lineage>
</organism>
<keyword evidence="3" id="KW-1185">Reference proteome</keyword>
<proteinExistence type="predicted"/>
<name>A0ABS8VHQ8_DATST</name>
<comment type="caution">
    <text evidence="2">The sequence shown here is derived from an EMBL/GenBank/DDBJ whole genome shotgun (WGS) entry which is preliminary data.</text>
</comment>
<evidence type="ECO:0000313" key="2">
    <source>
        <dbReference type="EMBL" id="MCD9646533.1"/>
    </source>
</evidence>
<dbReference type="Proteomes" id="UP000823775">
    <property type="component" value="Unassembled WGS sequence"/>
</dbReference>
<dbReference type="EMBL" id="JACEIK010004832">
    <property type="protein sequence ID" value="MCD9646533.1"/>
    <property type="molecule type" value="Genomic_DNA"/>
</dbReference>
<sequence>MGVQRSTTLGSSSRTTSIGIPPEKRKISHWHSSACALYKNGITVEASIGSSLVMMYSKCGAILLIEEGNFFLNPMIKDYAIEPERHYACMVDLLNRSGRLTLPQMLARLSSWII</sequence>
<dbReference type="PANTHER" id="PTHR47926">
    <property type="entry name" value="PENTATRICOPEPTIDE REPEAT-CONTAINING PROTEIN"/>
    <property type="match status" value="1"/>
</dbReference>